<dbReference type="Pfam" id="PF12530">
    <property type="entry name" value="DUF3730"/>
    <property type="match status" value="1"/>
</dbReference>
<evidence type="ECO:0000313" key="3">
    <source>
        <dbReference type="RefSeq" id="XP_028968778.1"/>
    </source>
</evidence>
<dbReference type="GeneID" id="100908058"/>
<keyword evidence="2" id="KW-1185">Reference proteome</keyword>
<reference evidence="3" key="1">
    <citation type="submission" date="2025-08" db="UniProtKB">
        <authorList>
            <consortium name="RefSeq"/>
        </authorList>
    </citation>
    <scope>IDENTIFICATION</scope>
</reference>
<dbReference type="KEGG" id="goe:100908058"/>
<feature type="domain" description="DUF3730" evidence="1">
    <location>
        <begin position="427"/>
        <end position="572"/>
    </location>
</feature>
<protein>
    <submittedName>
        <fullName evidence="3">Uncharacterized protein LOC100908058</fullName>
    </submittedName>
</protein>
<accession>A0AAJ7WK11</accession>
<proteinExistence type="predicted"/>
<evidence type="ECO:0000259" key="1">
    <source>
        <dbReference type="Pfam" id="PF12530"/>
    </source>
</evidence>
<dbReference type="RefSeq" id="XP_028968778.1">
    <property type="nucleotide sequence ID" value="XM_029112945.1"/>
</dbReference>
<sequence>MDLLAKLSSPAVQQKYIDKIRQEIVTRAWEVAYNEQTHPKYQPLEEIINATVGTSITVSQACCELLEDLVRKGLVDAKFASRQLQTALFCALDSTNSVTLHTASALSVLPYILPITSFSHPLLLLLNEYSSTWPQLLSLLEAALRQAPENPGMRCRVLPLEEYKFIILHTLLRPEWPLEHSQLRLRANSLLLKNYDKNRNLIQLYTSWLPSPSNHQLEAGQLLVDNLTRVKTLEGLLRALVFLNDVASKNLDFSFVVHAAIEIAEEIEECTSHCALTLLMSSLLVSCGLFYCELLLDLLGILIRRRLLVQSHHLTIAVPVSAVADSHRARQLLASLGDQTGEPVRLACRIPLPGNILIESFVASSSLKPGPLPCGISCDMKALLLAGKIVSCPTEDLLGWLDQMESFAKEYPESSCMAFHAIRIRVDLCESPKMTDLLVKSLPRITRNRISATLLRDFLVCLMQRPRLYCTALRVLTCLYLRFDSLCFPALLKGINSQGDPQAAWSTAMTKAVCINSVVQHSPHLHGRDLLAPLCRLLAISSSEASSVLLSAFESFSFLISEDILDFSSFVKHFSALERDPRLLVRAGFFKLFGISISAPLPDDSNWQSCARGSRCVGPARDTPLKESYNFQGLAARSNLPSAKILIYEKKLLSTLFSEDEDSVVRGACLEALSSFKEIPVSALPAQALSSFFGDETTLAESADPLVPMAFFLGLARGCEADSTMRKALRTFASTLIREEVPKLPRNLIVHKEIRGRRDVEDATLAQIPRLQQSFFHQANEIKPQVAVGLLLTYNPPVKTDQFGRPTKISLVQHSNSFRVMLKSLLESAPLLNGDDWLMSLSVMQQWHPLIKRGFESFTNGHKAERESNDAALVNASLWARDELCDILAEIDSTNCVIAFCSLVAVVADFDQSLNFKERLIMEQSKSYVSHTIWLKRALTSLLQILKGVPVDDAYFVSTLANFTKSAAATDRAISALLFSCHHLIPMLQTRNLLHEVLSYFTMRVSASQEFMVAVGAGLMIEQLAVKGLVELAENIRMKCNAVLSHYESKAFVDGKVSSPCYLIGLTLSFCGLCSLKSFSTTTQSFCAKLIRLLRETVPHDDFFDQIALCGSLIVANACNYVLSEKSLEDLAAWLTQNRAEFQQSEGIAIALGITLNAMAIQEEIRQVGSKPVHAGAQFGRDPLIRKGSRWNPNSELLSPVFQLPERKGQKLVEALVTKIWLPVVANAQEATPNKKAAVKGIAALTGALGHLFVQSTDYKDVSLDCNSVLSRDVTSSLLESMIRDLNSTARPLELKGHHIWTLGLFHQTLSRTFKQEAVFPKSIELKNSMLAEILNNGPKENFPTDLYNALGQKFEGPLPCFSWSSFEPLLRTPVCVDIVRLCVYNCKATPSLVPLLETAISGTLLSRYEDPVKDFLMDNVCTVVEVCNVARVGACLTMFRDKRLLNDDAEISEEAWKMLVEYMENPSSRPASISLLLELVCYAVPLTKARFFVASCLVKLRDSMLRDAILRNLKAKPSLKKALELRMKLCGALDINSAENPFSEIELMGDTPFRDFVSECAAVNCYAPPIDNSAKWLLEILPKNAISLQGLALLSLISMLTSGEGVVTAYSEEDLVALLPYQMEQLVHSKVWGLTAAEKLFEWMVSILENTAASSEVYWALYRTLVSLRHCQAFKSGKLWTRAVLLQAPTV</sequence>
<dbReference type="Proteomes" id="UP000694867">
    <property type="component" value="Unplaced"/>
</dbReference>
<name>A0AAJ7WK11_9ACAR</name>
<evidence type="ECO:0000313" key="2">
    <source>
        <dbReference type="Proteomes" id="UP000694867"/>
    </source>
</evidence>
<organism evidence="2 3">
    <name type="scientific">Galendromus occidentalis</name>
    <name type="common">western predatory mite</name>
    <dbReference type="NCBI Taxonomy" id="34638"/>
    <lineage>
        <taxon>Eukaryota</taxon>
        <taxon>Metazoa</taxon>
        <taxon>Ecdysozoa</taxon>
        <taxon>Arthropoda</taxon>
        <taxon>Chelicerata</taxon>
        <taxon>Arachnida</taxon>
        <taxon>Acari</taxon>
        <taxon>Parasitiformes</taxon>
        <taxon>Mesostigmata</taxon>
        <taxon>Gamasina</taxon>
        <taxon>Phytoseioidea</taxon>
        <taxon>Phytoseiidae</taxon>
        <taxon>Typhlodrominae</taxon>
        <taxon>Galendromus</taxon>
    </lineage>
</organism>
<gene>
    <name evidence="3" type="primary">LOC100908058</name>
</gene>
<dbReference type="InterPro" id="IPR022542">
    <property type="entry name" value="FOCAD/RST1_DUF3730"/>
</dbReference>